<keyword evidence="2" id="KW-1185">Reference proteome</keyword>
<organism evidence="1 2">
    <name type="scientific">Scutellospora calospora</name>
    <dbReference type="NCBI Taxonomy" id="85575"/>
    <lineage>
        <taxon>Eukaryota</taxon>
        <taxon>Fungi</taxon>
        <taxon>Fungi incertae sedis</taxon>
        <taxon>Mucoromycota</taxon>
        <taxon>Glomeromycotina</taxon>
        <taxon>Glomeromycetes</taxon>
        <taxon>Diversisporales</taxon>
        <taxon>Gigasporaceae</taxon>
        <taxon>Scutellospora</taxon>
    </lineage>
</organism>
<evidence type="ECO:0000313" key="2">
    <source>
        <dbReference type="Proteomes" id="UP000789860"/>
    </source>
</evidence>
<name>A0ACA9NBC2_9GLOM</name>
<feature type="non-terminal residue" evidence="1">
    <location>
        <position position="67"/>
    </location>
</feature>
<protein>
    <submittedName>
        <fullName evidence="1">5625_t:CDS:1</fullName>
    </submittedName>
</protein>
<reference evidence="1" key="1">
    <citation type="submission" date="2021-06" db="EMBL/GenBank/DDBJ databases">
        <authorList>
            <person name="Kallberg Y."/>
            <person name="Tangrot J."/>
            <person name="Rosling A."/>
        </authorList>
    </citation>
    <scope>NUCLEOTIDE SEQUENCE</scope>
    <source>
        <strain evidence="1">AU212A</strain>
    </source>
</reference>
<dbReference type="Proteomes" id="UP000789860">
    <property type="component" value="Unassembled WGS sequence"/>
</dbReference>
<gene>
    <name evidence="1" type="ORF">SCALOS_LOCUS7978</name>
</gene>
<accession>A0ACA9NBC2</accession>
<evidence type="ECO:0000313" key="1">
    <source>
        <dbReference type="EMBL" id="CAG8631157.1"/>
    </source>
</evidence>
<comment type="caution">
    <text evidence="1">The sequence shown here is derived from an EMBL/GenBank/DDBJ whole genome shotgun (WGS) entry which is preliminary data.</text>
</comment>
<dbReference type="EMBL" id="CAJVPM010019683">
    <property type="protein sequence ID" value="CAG8631157.1"/>
    <property type="molecule type" value="Genomic_DNA"/>
</dbReference>
<sequence length="67" mass="7926">MLDLYSESGFEKEQEKFVLNVSGNEITLSEYDETVEDIQFKRTQLNKERKQYTDALIRLGHDREALL</sequence>
<proteinExistence type="predicted"/>